<evidence type="ECO:0000313" key="3">
    <source>
        <dbReference type="EMBL" id="MBB3189450.1"/>
    </source>
</evidence>
<sequence length="38" mass="4012">MKITIFGTGYVGLVTGTCLADVGHDVMCMDVFEEGDSV</sequence>
<dbReference type="Proteomes" id="UP000547614">
    <property type="component" value="Unassembled WGS sequence"/>
</dbReference>
<organism evidence="3 4">
    <name type="scientific">Halomonas cerina</name>
    <dbReference type="NCBI Taxonomy" id="447424"/>
    <lineage>
        <taxon>Bacteria</taxon>
        <taxon>Pseudomonadati</taxon>
        <taxon>Pseudomonadota</taxon>
        <taxon>Gammaproteobacteria</taxon>
        <taxon>Oceanospirillales</taxon>
        <taxon>Halomonadaceae</taxon>
        <taxon>Halomonas</taxon>
    </lineage>
</organism>
<dbReference type="Gene3D" id="3.40.50.720">
    <property type="entry name" value="NAD(P)-binding Rossmann-like Domain"/>
    <property type="match status" value="1"/>
</dbReference>
<dbReference type="InterPro" id="IPR001732">
    <property type="entry name" value="UDP-Glc/GDP-Man_DH_N"/>
</dbReference>
<feature type="domain" description="UDP-glucose/GDP-mannose dehydrogenase N-terminal" evidence="2">
    <location>
        <begin position="1"/>
        <end position="31"/>
    </location>
</feature>
<protein>
    <recommendedName>
        <fullName evidence="1">UDP-glucose 6-dehydrogenase</fullName>
    </recommendedName>
</protein>
<dbReference type="GO" id="GO:0016616">
    <property type="term" value="F:oxidoreductase activity, acting on the CH-OH group of donors, NAD or NADP as acceptor"/>
    <property type="evidence" value="ECO:0007669"/>
    <property type="project" value="InterPro"/>
</dbReference>
<reference evidence="3 4" key="1">
    <citation type="submission" date="2020-08" db="EMBL/GenBank/DDBJ databases">
        <title>Genomic Encyclopedia of Type Strains, Phase III (KMG-III): the genomes of soil and plant-associated and newly described type strains.</title>
        <authorList>
            <person name="Whitman W."/>
        </authorList>
    </citation>
    <scope>NUCLEOTIDE SEQUENCE [LARGE SCALE GENOMIC DNA]</scope>
    <source>
        <strain evidence="3 4">CECT 7282</strain>
    </source>
</reference>
<dbReference type="SUPFAM" id="SSF51735">
    <property type="entry name" value="NAD(P)-binding Rossmann-fold domains"/>
    <property type="match status" value="1"/>
</dbReference>
<dbReference type="AlphaFoldDB" id="A0A839V637"/>
<evidence type="ECO:0000313" key="4">
    <source>
        <dbReference type="Proteomes" id="UP000547614"/>
    </source>
</evidence>
<accession>A0A839V637</accession>
<dbReference type="InterPro" id="IPR036291">
    <property type="entry name" value="NAD(P)-bd_dom_sf"/>
</dbReference>
<dbReference type="PANTHER" id="PTHR43750:SF3">
    <property type="entry name" value="UDP-GLUCOSE 6-DEHYDROGENASE TUAD"/>
    <property type="match status" value="1"/>
</dbReference>
<keyword evidence="4" id="KW-1185">Reference proteome</keyword>
<dbReference type="Pfam" id="PF03721">
    <property type="entry name" value="UDPG_MGDP_dh_N"/>
    <property type="match status" value="1"/>
</dbReference>
<comment type="caution">
    <text evidence="3">The sequence shown here is derived from an EMBL/GenBank/DDBJ whole genome shotgun (WGS) entry which is preliminary data.</text>
</comment>
<evidence type="ECO:0000259" key="2">
    <source>
        <dbReference type="Pfam" id="PF03721"/>
    </source>
</evidence>
<dbReference type="EMBL" id="JACHXP010000002">
    <property type="protein sequence ID" value="MBB3189450.1"/>
    <property type="molecule type" value="Genomic_DNA"/>
</dbReference>
<evidence type="ECO:0000256" key="1">
    <source>
        <dbReference type="ARBA" id="ARBA00015132"/>
    </source>
</evidence>
<name>A0A839V637_9GAMM</name>
<gene>
    <name evidence="3" type="ORF">FHR94_000672</name>
</gene>
<proteinExistence type="predicted"/>
<dbReference type="PANTHER" id="PTHR43750">
    <property type="entry name" value="UDP-GLUCOSE 6-DEHYDROGENASE TUAD"/>
    <property type="match status" value="1"/>
</dbReference>
<dbReference type="GO" id="GO:0051287">
    <property type="term" value="F:NAD binding"/>
    <property type="evidence" value="ECO:0007669"/>
    <property type="project" value="InterPro"/>
</dbReference>